<evidence type="ECO:0000256" key="2">
    <source>
        <dbReference type="SAM" id="SignalP"/>
    </source>
</evidence>
<evidence type="ECO:0000313" key="3">
    <source>
        <dbReference type="EMBL" id="KAH6826352.1"/>
    </source>
</evidence>
<reference evidence="3 4" key="1">
    <citation type="journal article" date="2021" name="Nat. Commun.">
        <title>Incipient diploidization of the medicinal plant Perilla within 10,000 years.</title>
        <authorList>
            <person name="Zhang Y."/>
            <person name="Shen Q."/>
            <person name="Leng L."/>
            <person name="Zhang D."/>
            <person name="Chen S."/>
            <person name="Shi Y."/>
            <person name="Ning Z."/>
            <person name="Chen S."/>
        </authorList>
    </citation>
    <scope>NUCLEOTIDE SEQUENCE [LARGE SCALE GENOMIC DNA]</scope>
    <source>
        <strain evidence="4">cv. PC099</strain>
    </source>
</reference>
<feature type="chain" id="PRO_5042043806" evidence="2">
    <location>
        <begin position="24"/>
        <end position="122"/>
    </location>
</feature>
<name>A0AAD4J372_PERFH</name>
<keyword evidence="4" id="KW-1185">Reference proteome</keyword>
<dbReference type="InterPro" id="IPR040361">
    <property type="entry name" value="TPD1"/>
</dbReference>
<dbReference type="AlphaFoldDB" id="A0AAD4J372"/>
<dbReference type="Proteomes" id="UP001190926">
    <property type="component" value="Unassembled WGS sequence"/>
</dbReference>
<protein>
    <submittedName>
        <fullName evidence="3">Uncharacterized protein</fullName>
    </submittedName>
</protein>
<evidence type="ECO:0000313" key="4">
    <source>
        <dbReference type="Proteomes" id="UP001190926"/>
    </source>
</evidence>
<accession>A0AAD4J372</accession>
<dbReference type="EMBL" id="SDAM02000167">
    <property type="protein sequence ID" value="KAH6826352.1"/>
    <property type="molecule type" value="Genomic_DNA"/>
</dbReference>
<comment type="caution">
    <text evidence="3">The sequence shown here is derived from an EMBL/GenBank/DDBJ whole genome shotgun (WGS) entry which is preliminary data.</text>
</comment>
<feature type="signal peptide" evidence="2">
    <location>
        <begin position="1"/>
        <end position="23"/>
    </location>
</feature>
<dbReference type="GO" id="GO:0001709">
    <property type="term" value="P:cell fate determination"/>
    <property type="evidence" value="ECO:0007669"/>
    <property type="project" value="TreeGrafter"/>
</dbReference>
<gene>
    <name evidence="3" type="ORF">C2S53_017701</name>
</gene>
<dbReference type="PANTHER" id="PTHR33184">
    <property type="entry name" value="PROTEIN TAPETUM DETERMINANT 1-LIKE-RELATED"/>
    <property type="match status" value="1"/>
</dbReference>
<sequence length="122" mass="13422">MGTSMKLTIATFSLLCFISTAFGECGLNDFVIGTVRSGRQIQGKPEWNVQVVNKCNCSQSNIVLTCKDFQTVEPVDPSIFQKNGDSCSVNGGRPLRPQADVKFSYAWDPPFFLFPLSTKSLC</sequence>
<organism evidence="3 4">
    <name type="scientific">Perilla frutescens var. hirtella</name>
    <name type="common">Perilla citriodora</name>
    <name type="synonym">Perilla setoyensis</name>
    <dbReference type="NCBI Taxonomy" id="608512"/>
    <lineage>
        <taxon>Eukaryota</taxon>
        <taxon>Viridiplantae</taxon>
        <taxon>Streptophyta</taxon>
        <taxon>Embryophyta</taxon>
        <taxon>Tracheophyta</taxon>
        <taxon>Spermatophyta</taxon>
        <taxon>Magnoliopsida</taxon>
        <taxon>eudicotyledons</taxon>
        <taxon>Gunneridae</taxon>
        <taxon>Pentapetalae</taxon>
        <taxon>asterids</taxon>
        <taxon>lamiids</taxon>
        <taxon>Lamiales</taxon>
        <taxon>Lamiaceae</taxon>
        <taxon>Nepetoideae</taxon>
        <taxon>Elsholtzieae</taxon>
        <taxon>Perilla</taxon>
    </lineage>
</organism>
<proteinExistence type="predicted"/>
<evidence type="ECO:0000256" key="1">
    <source>
        <dbReference type="ARBA" id="ARBA00022729"/>
    </source>
</evidence>
<dbReference type="Pfam" id="PF24068">
    <property type="entry name" value="TPD1_C"/>
    <property type="match status" value="1"/>
</dbReference>
<keyword evidence="1 2" id="KW-0732">Signal</keyword>
<dbReference type="PANTHER" id="PTHR33184:SF11">
    <property type="entry name" value="BETA-1,3-N-ACETYLGLUCOSAMINYLTRANSFERASE FAMILY PROTEIN"/>
    <property type="match status" value="1"/>
</dbReference>